<dbReference type="InterPro" id="IPR010697">
    <property type="entry name" value="YspA"/>
</dbReference>
<protein>
    <recommendedName>
        <fullName evidence="1">UPF0398 protein I6N95_20090</fullName>
    </recommendedName>
</protein>
<comment type="similarity">
    <text evidence="1">Belongs to the UPF0398 family.</text>
</comment>
<dbReference type="PANTHER" id="PTHR38440">
    <property type="entry name" value="UPF0398 PROTEIN YPSA"/>
    <property type="match status" value="1"/>
</dbReference>
<dbReference type="HAMAP" id="MF_01575">
    <property type="entry name" value="UPF0398"/>
    <property type="match status" value="1"/>
</dbReference>
<name>A0A940P8K2_9ENTE</name>
<sequence length="177" mass="21014">MKRLYITGYRSFELGVFQETDPKVKIIKNVLRSRLISYIENGTEWILLGGNLGTEFWAAQVVQELRVDYPEIRYSLIYPFEEFGSNWNETNQQAMTEMKLHADYVNATSHAPYQNPSQLKNHTQFMLTHSDGCLLLYDREYEGKTMFFLREAEKFQESHEYAIDFITMDDLQNYEIY</sequence>
<proteinExistence type="inferred from homology"/>
<dbReference type="PANTHER" id="PTHR38440:SF1">
    <property type="entry name" value="UPF0398 PROTEIN SPR0331"/>
    <property type="match status" value="1"/>
</dbReference>
<dbReference type="Gene3D" id="3.40.50.450">
    <property type="match status" value="1"/>
</dbReference>
<gene>
    <name evidence="2" type="ORF">I6N95_20090</name>
</gene>
<dbReference type="EMBL" id="JAEEGA010000015">
    <property type="protein sequence ID" value="MBP1043327.1"/>
    <property type="molecule type" value="Genomic_DNA"/>
</dbReference>
<evidence type="ECO:0000313" key="2">
    <source>
        <dbReference type="EMBL" id="MBP1043327.1"/>
    </source>
</evidence>
<dbReference type="SUPFAM" id="SSF102405">
    <property type="entry name" value="MCP/YpsA-like"/>
    <property type="match status" value="1"/>
</dbReference>
<keyword evidence="3" id="KW-1185">Reference proteome</keyword>
<reference evidence="2" key="1">
    <citation type="submission" date="2020-12" db="EMBL/GenBank/DDBJ databases">
        <title>Vagococcus allomyrinae sp. nov. and Enterococcus lavae sp. nov., isolated from the larvae of Allomyrina dichotoma.</title>
        <authorList>
            <person name="Lee S.D."/>
        </authorList>
    </citation>
    <scope>NUCLEOTIDE SEQUENCE</scope>
    <source>
        <strain evidence="2">BWB3-3</strain>
    </source>
</reference>
<comment type="caution">
    <text evidence="2">The sequence shown here is derived from an EMBL/GenBank/DDBJ whole genome shotgun (WGS) entry which is preliminary data.</text>
</comment>
<dbReference type="Pfam" id="PF06908">
    <property type="entry name" value="YpsA"/>
    <property type="match status" value="1"/>
</dbReference>
<accession>A0A940P8K2</accession>
<dbReference type="AlphaFoldDB" id="A0A940P8K2"/>
<evidence type="ECO:0000256" key="1">
    <source>
        <dbReference type="HAMAP-Rule" id="MF_01575"/>
    </source>
</evidence>
<evidence type="ECO:0000313" key="3">
    <source>
        <dbReference type="Proteomes" id="UP000674938"/>
    </source>
</evidence>
<dbReference type="Proteomes" id="UP000674938">
    <property type="component" value="Unassembled WGS sequence"/>
</dbReference>
<dbReference type="NCBIfam" id="NF010181">
    <property type="entry name" value="PRK13660.1"/>
    <property type="match status" value="1"/>
</dbReference>
<dbReference type="RefSeq" id="WP_209531172.1">
    <property type="nucleotide sequence ID" value="NZ_JAEEGA010000015.1"/>
</dbReference>
<dbReference type="PIRSF" id="PIRSF021290">
    <property type="entry name" value="DUF1273"/>
    <property type="match status" value="1"/>
</dbReference>
<organism evidence="2 3">
    <name type="scientific">Vagococcus allomyrinae</name>
    <dbReference type="NCBI Taxonomy" id="2794353"/>
    <lineage>
        <taxon>Bacteria</taxon>
        <taxon>Bacillati</taxon>
        <taxon>Bacillota</taxon>
        <taxon>Bacilli</taxon>
        <taxon>Lactobacillales</taxon>
        <taxon>Enterococcaceae</taxon>
        <taxon>Vagococcus</taxon>
    </lineage>
</organism>